<gene>
    <name evidence="1" type="ORF">SAY87_023834</name>
</gene>
<sequence length="111" mass="13077">MQATEDNERIRSDRTRYYSSNIMDPFYYTLRLFGSMLYKKMAVYACRKRAYEYCSCSVHCSSPESESSAEVQEQRLASWSWEKKEGGWLQSMEGCSLDFICGPLFFNMYIT</sequence>
<evidence type="ECO:0000313" key="1">
    <source>
        <dbReference type="EMBL" id="KAK4775873.1"/>
    </source>
</evidence>
<accession>A0AAN7KT74</accession>
<comment type="caution">
    <text evidence="1">The sequence shown here is derived from an EMBL/GenBank/DDBJ whole genome shotgun (WGS) entry which is preliminary data.</text>
</comment>
<keyword evidence="2" id="KW-1185">Reference proteome</keyword>
<reference evidence="1 2" key="1">
    <citation type="journal article" date="2023" name="Hortic Res">
        <title>Pangenome of water caltrop reveals structural variations and asymmetric subgenome divergence after allopolyploidization.</title>
        <authorList>
            <person name="Zhang X."/>
            <person name="Chen Y."/>
            <person name="Wang L."/>
            <person name="Yuan Y."/>
            <person name="Fang M."/>
            <person name="Shi L."/>
            <person name="Lu R."/>
            <person name="Comes H.P."/>
            <person name="Ma Y."/>
            <person name="Chen Y."/>
            <person name="Huang G."/>
            <person name="Zhou Y."/>
            <person name="Zheng Z."/>
            <person name="Qiu Y."/>
        </authorList>
    </citation>
    <scope>NUCLEOTIDE SEQUENCE [LARGE SCALE GENOMIC DNA]</scope>
    <source>
        <tissue evidence="1">Roots</tissue>
    </source>
</reference>
<proteinExistence type="predicted"/>
<dbReference type="EMBL" id="JAXIOK010000003">
    <property type="protein sequence ID" value="KAK4775873.1"/>
    <property type="molecule type" value="Genomic_DNA"/>
</dbReference>
<dbReference type="AlphaFoldDB" id="A0AAN7KT74"/>
<organism evidence="1 2">
    <name type="scientific">Trapa incisa</name>
    <dbReference type="NCBI Taxonomy" id="236973"/>
    <lineage>
        <taxon>Eukaryota</taxon>
        <taxon>Viridiplantae</taxon>
        <taxon>Streptophyta</taxon>
        <taxon>Embryophyta</taxon>
        <taxon>Tracheophyta</taxon>
        <taxon>Spermatophyta</taxon>
        <taxon>Magnoliopsida</taxon>
        <taxon>eudicotyledons</taxon>
        <taxon>Gunneridae</taxon>
        <taxon>Pentapetalae</taxon>
        <taxon>rosids</taxon>
        <taxon>malvids</taxon>
        <taxon>Myrtales</taxon>
        <taxon>Lythraceae</taxon>
        <taxon>Trapa</taxon>
    </lineage>
</organism>
<evidence type="ECO:0000313" key="2">
    <source>
        <dbReference type="Proteomes" id="UP001345219"/>
    </source>
</evidence>
<dbReference type="Proteomes" id="UP001345219">
    <property type="component" value="Chromosome 18"/>
</dbReference>
<protein>
    <submittedName>
        <fullName evidence="1">Uncharacterized protein</fullName>
    </submittedName>
</protein>
<name>A0AAN7KT74_9MYRT</name>